<dbReference type="RefSeq" id="WP_095654425.1">
    <property type="nucleotide sequence ID" value="NZ_NPOA01000003.1"/>
</dbReference>
<accession>A0A2A2IFB8</accession>
<name>A0A2A2IFB8_9BACI</name>
<sequence length="72" mass="8044">MSKPGKGKFNIKNAVGEYRAEGCYICWKVIKSSGEVIYLPEGDFIDRRAHISAAFTAQHTYKKSGESNENLC</sequence>
<organism evidence="1 2">
    <name type="scientific">Virgibacillus profundi</name>
    <dbReference type="NCBI Taxonomy" id="2024555"/>
    <lineage>
        <taxon>Bacteria</taxon>
        <taxon>Bacillati</taxon>
        <taxon>Bacillota</taxon>
        <taxon>Bacilli</taxon>
        <taxon>Bacillales</taxon>
        <taxon>Bacillaceae</taxon>
        <taxon>Virgibacillus</taxon>
    </lineage>
</organism>
<protein>
    <submittedName>
        <fullName evidence="1">Uncharacterized protein</fullName>
    </submittedName>
</protein>
<reference evidence="1 2" key="1">
    <citation type="submission" date="2017-08" db="EMBL/GenBank/DDBJ databases">
        <title>Virgibacillus indicus sp. nov. and Virgibacillus profoundi sp. nov, two moderately halophilic bacteria isolated from marine sediment by using the Microfluidic Streak Plate.</title>
        <authorList>
            <person name="Xu B."/>
            <person name="Hu B."/>
            <person name="Wang J."/>
            <person name="Zhu Y."/>
            <person name="Huang L."/>
            <person name="Du W."/>
            <person name="Huang Y."/>
        </authorList>
    </citation>
    <scope>NUCLEOTIDE SEQUENCE [LARGE SCALE GENOMIC DNA]</scope>
    <source>
        <strain evidence="1 2">IO3-P3-H5</strain>
    </source>
</reference>
<keyword evidence="2" id="KW-1185">Reference proteome</keyword>
<gene>
    <name evidence="1" type="ORF">CIL05_04970</name>
</gene>
<evidence type="ECO:0000313" key="1">
    <source>
        <dbReference type="EMBL" id="PAV30459.1"/>
    </source>
</evidence>
<dbReference type="AlphaFoldDB" id="A0A2A2IFB8"/>
<dbReference type="EMBL" id="NPOA01000003">
    <property type="protein sequence ID" value="PAV30459.1"/>
    <property type="molecule type" value="Genomic_DNA"/>
</dbReference>
<dbReference type="Proteomes" id="UP000218887">
    <property type="component" value="Unassembled WGS sequence"/>
</dbReference>
<proteinExistence type="predicted"/>
<evidence type="ECO:0000313" key="2">
    <source>
        <dbReference type="Proteomes" id="UP000218887"/>
    </source>
</evidence>
<comment type="caution">
    <text evidence="1">The sequence shown here is derived from an EMBL/GenBank/DDBJ whole genome shotgun (WGS) entry which is preliminary data.</text>
</comment>